<dbReference type="InterPro" id="IPR042217">
    <property type="entry name" value="T4SS_VirB10/TrbI"/>
</dbReference>
<reference evidence="8 11" key="1">
    <citation type="journal article" date="2020" name="Science">
        <title>Unexpected conservation and global transmission of agrobacterial virulence plasmids.</title>
        <authorList>
            <person name="Weisberg A.J."/>
            <person name="Davis E.W. 2nd"/>
            <person name="Tabima J."/>
            <person name="Belcher M.S."/>
            <person name="Miller M."/>
            <person name="Kuo C.H."/>
            <person name="Loper J.E."/>
            <person name="Grunwald N.J."/>
            <person name="Putnam M.L."/>
            <person name="Chang J.H."/>
        </authorList>
    </citation>
    <scope>NUCLEOTIDE SEQUENCE [LARGE SCALE GENOMIC DNA]</scope>
    <source>
        <strain evidence="8 11">A19/93</strain>
    </source>
</reference>
<evidence type="ECO:0000313" key="8">
    <source>
        <dbReference type="EMBL" id="NTF39893.1"/>
    </source>
</evidence>
<keyword evidence="5 7" id="KW-0472">Membrane</keyword>
<keyword evidence="11" id="KW-1185">Reference proteome</keyword>
<dbReference type="InterPro" id="IPR005498">
    <property type="entry name" value="T4SS_VirB10/TraB/TrbI"/>
</dbReference>
<dbReference type="Proteomes" id="UP000822331">
    <property type="component" value="Unassembled WGS sequence"/>
</dbReference>
<geneLocation type="plasmid" evidence="9 10">
    <name>pW2_73_1</name>
</geneLocation>
<dbReference type="GO" id="GO:0016020">
    <property type="term" value="C:membrane"/>
    <property type="evidence" value="ECO:0007669"/>
    <property type="project" value="UniProtKB-SubCell"/>
</dbReference>
<dbReference type="EMBL" id="JAAMCP010000017">
    <property type="protein sequence ID" value="NTF39893.1"/>
    <property type="molecule type" value="Genomic_DNA"/>
</dbReference>
<evidence type="ECO:0000313" key="10">
    <source>
        <dbReference type="Proteomes" id="UP000663912"/>
    </source>
</evidence>
<dbReference type="KEGG" id="arui:G6M88_22675"/>
<keyword evidence="9" id="KW-0614">Plasmid</keyword>
<evidence type="ECO:0000256" key="3">
    <source>
        <dbReference type="ARBA" id="ARBA00022692"/>
    </source>
</evidence>
<sequence length="431" mass="47154">MVQSLQLGTSSQTGEQNGMRRLNRLPIIIAISVVVVFIGVVVIGLSLRGLSFNRGNLDDASNSPATSFGDQLKRGISDGIIGEPDKQEVFQPAPVEMEKSEKQQPIVERQSIEREERGQSLEPEEVWKARLKREQDEQYMREAQRQRMARIQARATALDSPLTVDVSDIDSPGNSKSDIGRQPPTSAANRTSDLYAAALQSGFVGQNADQNGQASKEDFFNQDIKDLGYLPNQVVPSMSPNELKRGSVIPATLITGLNSDLPGRITAQVSQNVYDSATGYRLLIPQGAKLFGRYDSKVSFGQERVLVVWTDLIFPNGSTLQIGGMAGTDAEGYGGFRDKVDRHLWRTFGSAALVAIIGSGIDMSMPQSSTLATQDTASDAARRNFAESFGRVAEQTISKNLNVQPTIHIRPGYKFNVLVDQDIIFPSNYRG</sequence>
<proteinExistence type="inferred from homology"/>
<evidence type="ECO:0000313" key="9">
    <source>
        <dbReference type="EMBL" id="QTG03282.1"/>
    </source>
</evidence>
<feature type="transmembrane region" description="Helical" evidence="7">
    <location>
        <begin position="25"/>
        <end position="47"/>
    </location>
</feature>
<keyword evidence="4 7" id="KW-1133">Transmembrane helix</keyword>
<name>A0AAE7UT35_9HYPH</name>
<comment type="subcellular location">
    <subcellularLocation>
        <location evidence="1">Membrane</location>
        <topology evidence="1">Single-pass membrane protein</topology>
    </subcellularLocation>
</comment>
<evidence type="ECO:0000313" key="11">
    <source>
        <dbReference type="Proteomes" id="UP000822331"/>
    </source>
</evidence>
<evidence type="ECO:0000256" key="6">
    <source>
        <dbReference type="SAM" id="MobiDB-lite"/>
    </source>
</evidence>
<evidence type="ECO:0000256" key="7">
    <source>
        <dbReference type="SAM" id="Phobius"/>
    </source>
</evidence>
<evidence type="ECO:0000256" key="1">
    <source>
        <dbReference type="ARBA" id="ARBA00004167"/>
    </source>
</evidence>
<dbReference type="Gene3D" id="2.40.128.260">
    <property type="entry name" value="Type IV secretion system, VirB10/TraB/TrbI"/>
    <property type="match status" value="1"/>
</dbReference>
<dbReference type="AlphaFoldDB" id="A0AAE7UT35"/>
<evidence type="ECO:0000256" key="4">
    <source>
        <dbReference type="ARBA" id="ARBA00022989"/>
    </source>
</evidence>
<accession>A0AAE7UT35</accession>
<evidence type="ECO:0000256" key="5">
    <source>
        <dbReference type="ARBA" id="ARBA00023136"/>
    </source>
</evidence>
<protein>
    <submittedName>
        <fullName evidence="9">IncP-type conjugal transfer protein TrbI</fullName>
    </submittedName>
</protein>
<organism evidence="9 10">
    <name type="scientific">Agrobacterium rubi</name>
    <dbReference type="NCBI Taxonomy" id="28099"/>
    <lineage>
        <taxon>Bacteria</taxon>
        <taxon>Pseudomonadati</taxon>
        <taxon>Pseudomonadota</taxon>
        <taxon>Alphaproteobacteria</taxon>
        <taxon>Hyphomicrobiales</taxon>
        <taxon>Rhizobiaceae</taxon>
        <taxon>Rhizobium/Agrobacterium group</taxon>
        <taxon>Agrobacterium</taxon>
    </lineage>
</organism>
<dbReference type="Pfam" id="PF03743">
    <property type="entry name" value="TrbI"/>
    <property type="match status" value="1"/>
</dbReference>
<dbReference type="Proteomes" id="UP000663912">
    <property type="component" value="Plasmid pW2_73_1"/>
</dbReference>
<feature type="region of interest" description="Disordered" evidence="6">
    <location>
        <begin position="164"/>
        <end position="188"/>
    </location>
</feature>
<dbReference type="RefSeq" id="WP_065700846.1">
    <property type="nucleotide sequence ID" value="NZ_CP049208.1"/>
</dbReference>
<evidence type="ECO:0000256" key="2">
    <source>
        <dbReference type="ARBA" id="ARBA00010265"/>
    </source>
</evidence>
<dbReference type="CDD" id="cd16429">
    <property type="entry name" value="VirB10"/>
    <property type="match status" value="1"/>
</dbReference>
<gene>
    <name evidence="9" type="primary">trbI</name>
    <name evidence="8" type="ORF">G6L72_24730</name>
    <name evidence="9" type="ORF">G6M88_22675</name>
</gene>
<feature type="compositionally biased region" description="Polar residues" evidence="6">
    <location>
        <begin position="172"/>
        <end position="188"/>
    </location>
</feature>
<keyword evidence="3 7" id="KW-0812">Transmembrane</keyword>
<dbReference type="NCBIfam" id="NF010405">
    <property type="entry name" value="PRK13831.1"/>
    <property type="match status" value="1"/>
</dbReference>
<dbReference type="EMBL" id="CP049208">
    <property type="protein sequence ID" value="QTG03282.1"/>
    <property type="molecule type" value="Genomic_DNA"/>
</dbReference>
<comment type="similarity">
    <text evidence="2">Belongs to the TrbI/VirB10 family.</text>
</comment>
<reference evidence="9" key="2">
    <citation type="submission" date="2020-02" db="EMBL/GenBank/DDBJ databases">
        <title>Unexpected conservation and global transmission of agrobacterial virulence plasmids.</title>
        <authorList>
            <person name="Weisberg A.J."/>
            <person name="Davis E.W. II"/>
            <person name="Tabima J.R."/>
            <person name="Belcher M.S."/>
            <person name="Miller M."/>
            <person name="Kuo C.-H."/>
            <person name="Loper J.E."/>
            <person name="Grunwald N.J."/>
            <person name="Putnam M.L."/>
            <person name="Chang J.H."/>
        </authorList>
    </citation>
    <scope>NUCLEOTIDE SEQUENCE</scope>
    <source>
        <strain evidence="9">W2/73</strain>
        <plasmid evidence="9">pW2_73_1</plasmid>
    </source>
</reference>